<dbReference type="InterPro" id="IPR011923">
    <property type="entry name" value="RodA/MrdB"/>
</dbReference>
<sequence length="437" mass="48923">MMRSRSIFEMDIYIVVATILLLAVGILFVFSSGVTATGEIANREYLRQILWAVSGLILMFLVTFIDYRFHYRFASSYFFMILVLLVATLFFGRVVSGARRWIGIWHAGVQPSEFAKLALILFLARYFGDRKKEIKKVRTFLVGLFWASLPSALVLLQPDLGTSLVYLPIFLVIAFFGGAKLMHLAYVTAFVSLAGLFTVVPFWVQHVMDRPTAAILVLTEIRIMRYLLGGAGAALLVSSIGLYMTRQRVFFWINYALSLVMASIPLSYVARMVLREYQIMRLVVFVNPYVDPQGAGWNIIQSITAVGSGGLFGKGFLRGTQSHYQYLPAQSTDFIFSILAEEWGFIGAALVFLLFAVIVMRSLYVMVSARDRFSSLVVAGIVAMMVFHFLVNIGMTIGLMPVTGLPLLLLSFGGSSLWTALIGLGMVMSVYQHRYQY</sequence>
<feature type="transmembrane region" description="Helical" evidence="6">
    <location>
        <begin position="343"/>
        <end position="364"/>
    </location>
</feature>
<keyword evidence="4 6" id="KW-1133">Transmembrane helix</keyword>
<feature type="transmembrane region" description="Helical" evidence="6">
    <location>
        <begin position="139"/>
        <end position="157"/>
    </location>
</feature>
<reference evidence="8" key="1">
    <citation type="submission" date="2015-12" db="EMBL/GenBank/DDBJ databases">
        <authorList>
            <person name="Lodha T.D."/>
            <person name="Chintalapati S."/>
            <person name="Chintalapati V.R."/>
            <person name="Sravanthi T."/>
        </authorList>
    </citation>
    <scope>NUCLEOTIDE SEQUENCE [LARGE SCALE GENOMIC DNA]</scope>
    <source>
        <strain evidence="8">JC133</strain>
    </source>
</reference>
<accession>A0A2S4K0E1</accession>
<dbReference type="GO" id="GO:0005886">
    <property type="term" value="C:plasma membrane"/>
    <property type="evidence" value="ECO:0007669"/>
    <property type="project" value="TreeGrafter"/>
</dbReference>
<feature type="transmembrane region" description="Helical" evidence="6">
    <location>
        <begin position="405"/>
        <end position="431"/>
    </location>
</feature>
<dbReference type="EMBL" id="LPWH01000004">
    <property type="protein sequence ID" value="POR05229.1"/>
    <property type="molecule type" value="Genomic_DNA"/>
</dbReference>
<dbReference type="PANTHER" id="PTHR30474:SF1">
    <property type="entry name" value="PEPTIDOGLYCAN GLYCOSYLTRANSFERASE MRDB"/>
    <property type="match status" value="1"/>
</dbReference>
<protein>
    <submittedName>
        <fullName evidence="7">Rod shape-determining protein RodA</fullName>
    </submittedName>
</protein>
<dbReference type="AlphaFoldDB" id="A0A2S4K0E1"/>
<evidence type="ECO:0000256" key="2">
    <source>
        <dbReference type="ARBA" id="ARBA00022692"/>
    </source>
</evidence>
<comment type="subcellular location">
    <subcellularLocation>
        <location evidence="1">Membrane</location>
        <topology evidence="1">Multi-pass membrane protein</topology>
    </subcellularLocation>
</comment>
<feature type="transmembrane region" description="Helical" evidence="6">
    <location>
        <begin position="163"/>
        <end position="179"/>
    </location>
</feature>
<keyword evidence="8" id="KW-1185">Reference proteome</keyword>
<dbReference type="GO" id="GO:0032153">
    <property type="term" value="C:cell division site"/>
    <property type="evidence" value="ECO:0007669"/>
    <property type="project" value="TreeGrafter"/>
</dbReference>
<feature type="transmembrane region" description="Helical" evidence="6">
    <location>
        <begin position="77"/>
        <end position="96"/>
    </location>
</feature>
<dbReference type="InterPro" id="IPR001182">
    <property type="entry name" value="FtsW/RodA"/>
</dbReference>
<evidence type="ECO:0000256" key="3">
    <source>
        <dbReference type="ARBA" id="ARBA00022960"/>
    </source>
</evidence>
<evidence type="ECO:0000313" key="8">
    <source>
        <dbReference type="Proteomes" id="UP000237350"/>
    </source>
</evidence>
<gene>
    <name evidence="7" type="ORF">AU468_01710</name>
</gene>
<name>A0A2S4K0E1_9SPIO</name>
<comment type="caution">
    <text evidence="7">The sequence shown here is derived from an EMBL/GenBank/DDBJ whole genome shotgun (WGS) entry which is preliminary data.</text>
</comment>
<evidence type="ECO:0000256" key="5">
    <source>
        <dbReference type="ARBA" id="ARBA00023136"/>
    </source>
</evidence>
<feature type="transmembrane region" description="Helical" evidence="6">
    <location>
        <begin position="250"/>
        <end position="270"/>
    </location>
</feature>
<dbReference type="GO" id="GO:0008360">
    <property type="term" value="P:regulation of cell shape"/>
    <property type="evidence" value="ECO:0007669"/>
    <property type="project" value="UniProtKB-KW"/>
</dbReference>
<dbReference type="NCBIfam" id="NF037961">
    <property type="entry name" value="RodA_shape"/>
    <property type="match status" value="1"/>
</dbReference>
<feature type="transmembrane region" description="Helical" evidence="6">
    <location>
        <begin position="102"/>
        <end position="127"/>
    </location>
</feature>
<keyword evidence="5 6" id="KW-0472">Membrane</keyword>
<evidence type="ECO:0000256" key="1">
    <source>
        <dbReference type="ARBA" id="ARBA00004141"/>
    </source>
</evidence>
<feature type="transmembrane region" description="Helical" evidence="6">
    <location>
        <begin position="12"/>
        <end position="33"/>
    </location>
</feature>
<evidence type="ECO:0000313" key="7">
    <source>
        <dbReference type="EMBL" id="POR05229.1"/>
    </source>
</evidence>
<dbReference type="PANTHER" id="PTHR30474">
    <property type="entry name" value="CELL CYCLE PROTEIN"/>
    <property type="match status" value="1"/>
</dbReference>
<organism evidence="7 8">
    <name type="scientific">Alkalispirochaeta sphaeroplastigenens</name>
    <dbReference type="NCBI Taxonomy" id="1187066"/>
    <lineage>
        <taxon>Bacteria</taxon>
        <taxon>Pseudomonadati</taxon>
        <taxon>Spirochaetota</taxon>
        <taxon>Spirochaetia</taxon>
        <taxon>Spirochaetales</taxon>
        <taxon>Spirochaetaceae</taxon>
        <taxon>Alkalispirochaeta</taxon>
    </lineage>
</organism>
<dbReference type="GO" id="GO:0051301">
    <property type="term" value="P:cell division"/>
    <property type="evidence" value="ECO:0007669"/>
    <property type="project" value="InterPro"/>
</dbReference>
<dbReference type="Proteomes" id="UP000237350">
    <property type="component" value="Unassembled WGS sequence"/>
</dbReference>
<feature type="transmembrane region" description="Helical" evidence="6">
    <location>
        <begin position="376"/>
        <end position="399"/>
    </location>
</feature>
<evidence type="ECO:0000256" key="6">
    <source>
        <dbReference type="SAM" id="Phobius"/>
    </source>
</evidence>
<keyword evidence="2 6" id="KW-0812">Transmembrane</keyword>
<dbReference type="GO" id="GO:0015648">
    <property type="term" value="F:lipid-linked peptidoglycan transporter activity"/>
    <property type="evidence" value="ECO:0007669"/>
    <property type="project" value="TreeGrafter"/>
</dbReference>
<keyword evidence="3" id="KW-0133">Cell shape</keyword>
<feature type="transmembrane region" description="Helical" evidence="6">
    <location>
        <begin position="45"/>
        <end position="65"/>
    </location>
</feature>
<feature type="transmembrane region" description="Helical" evidence="6">
    <location>
        <begin position="184"/>
        <end position="203"/>
    </location>
</feature>
<feature type="transmembrane region" description="Helical" evidence="6">
    <location>
        <begin position="223"/>
        <end position="243"/>
    </location>
</feature>
<dbReference type="NCBIfam" id="TIGR02210">
    <property type="entry name" value="rodA_shape"/>
    <property type="match status" value="1"/>
</dbReference>
<proteinExistence type="predicted"/>
<dbReference type="Pfam" id="PF01098">
    <property type="entry name" value="FTSW_RODA_SPOVE"/>
    <property type="match status" value="2"/>
</dbReference>
<evidence type="ECO:0000256" key="4">
    <source>
        <dbReference type="ARBA" id="ARBA00022989"/>
    </source>
</evidence>